<evidence type="ECO:0000313" key="2">
    <source>
        <dbReference type="EMBL" id="MBT2132910.1"/>
    </source>
</evidence>
<dbReference type="InterPro" id="IPR019088">
    <property type="entry name" value="CHP02186-rel_TM"/>
</dbReference>
<protein>
    <submittedName>
        <fullName evidence="2">TIGR02186 family protein</fullName>
    </submittedName>
</protein>
<dbReference type="RefSeq" id="WP_214534106.1">
    <property type="nucleotide sequence ID" value="NZ_JAHFVK010000001.1"/>
</dbReference>
<dbReference type="Proteomes" id="UP000811255">
    <property type="component" value="Unassembled WGS sequence"/>
</dbReference>
<dbReference type="EMBL" id="JAHFVK010000001">
    <property type="protein sequence ID" value="MBT2132910.1"/>
    <property type="molecule type" value="Genomic_DNA"/>
</dbReference>
<proteinExistence type="predicted"/>
<keyword evidence="3" id="KW-1185">Reference proteome</keyword>
<feature type="transmembrane region" description="Helical" evidence="1">
    <location>
        <begin position="228"/>
        <end position="250"/>
    </location>
</feature>
<dbReference type="Pfam" id="PF09608">
    <property type="entry name" value="Alph_Pro_TM"/>
    <property type="match status" value="1"/>
</dbReference>
<organism evidence="2 3">
    <name type="scientific">Croceibacterium selenioxidans</name>
    <dbReference type="NCBI Taxonomy" id="2838833"/>
    <lineage>
        <taxon>Bacteria</taxon>
        <taxon>Pseudomonadati</taxon>
        <taxon>Pseudomonadota</taxon>
        <taxon>Alphaproteobacteria</taxon>
        <taxon>Sphingomonadales</taxon>
        <taxon>Erythrobacteraceae</taxon>
        <taxon>Croceibacterium</taxon>
    </lineage>
</organism>
<keyword evidence="1" id="KW-1133">Transmembrane helix</keyword>
<sequence length="252" mass="27603">MTGRALLAVLAFLALTGQRAPILVPDVSQHEVRVRQGFTGTNLLLFGAILDADGRRASQPYDIVVVLKGPTQPILLREKGKRFGIWMNADSTAFRSAPSFFAVASSRPIDQIVDERTAAIYELGLDFLQLSPTGAIDPDEQTRFTEGLVDLRRREGLYKEDPKGVTVRDGVLYQARIALPSNVITGRYTAETFAIADGRVIDSAIAEVEVTKHGFERFVADQADQSSVLYGLFAVLLSLFMGWLAGRVFALV</sequence>
<keyword evidence="1" id="KW-0812">Transmembrane</keyword>
<gene>
    <name evidence="2" type="ORF">KK137_01070</name>
</gene>
<comment type="caution">
    <text evidence="2">The sequence shown here is derived from an EMBL/GenBank/DDBJ whole genome shotgun (WGS) entry which is preliminary data.</text>
</comment>
<name>A0ABS5VZF6_9SPHN</name>
<evidence type="ECO:0000313" key="3">
    <source>
        <dbReference type="Proteomes" id="UP000811255"/>
    </source>
</evidence>
<reference evidence="2 3" key="1">
    <citation type="submission" date="2021-05" db="EMBL/GenBank/DDBJ databases">
        <title>Croceibacterium sp. LX-88 genome sequence.</title>
        <authorList>
            <person name="Luo X."/>
        </authorList>
    </citation>
    <scope>NUCLEOTIDE SEQUENCE [LARGE SCALE GENOMIC DNA]</scope>
    <source>
        <strain evidence="2 3">LX-88</strain>
    </source>
</reference>
<keyword evidence="1" id="KW-0472">Membrane</keyword>
<evidence type="ECO:0000256" key="1">
    <source>
        <dbReference type="SAM" id="Phobius"/>
    </source>
</evidence>
<accession>A0ABS5VZF6</accession>